<gene>
    <name evidence="2" type="ORF">SASPL_135411</name>
</gene>
<comment type="caution">
    <text evidence="2">The sequence shown here is derived from an EMBL/GenBank/DDBJ whole genome shotgun (WGS) entry which is preliminary data.</text>
</comment>
<organism evidence="2">
    <name type="scientific">Salvia splendens</name>
    <name type="common">Scarlet sage</name>
    <dbReference type="NCBI Taxonomy" id="180675"/>
    <lineage>
        <taxon>Eukaryota</taxon>
        <taxon>Viridiplantae</taxon>
        <taxon>Streptophyta</taxon>
        <taxon>Embryophyta</taxon>
        <taxon>Tracheophyta</taxon>
        <taxon>Spermatophyta</taxon>
        <taxon>Magnoliopsida</taxon>
        <taxon>eudicotyledons</taxon>
        <taxon>Gunneridae</taxon>
        <taxon>Pentapetalae</taxon>
        <taxon>asterids</taxon>
        <taxon>lamiids</taxon>
        <taxon>Lamiales</taxon>
        <taxon>Lamiaceae</taxon>
        <taxon>Nepetoideae</taxon>
        <taxon>Mentheae</taxon>
        <taxon>Salviinae</taxon>
        <taxon>Salvia</taxon>
        <taxon>Salvia subgen. Calosphace</taxon>
        <taxon>core Calosphace</taxon>
    </lineage>
</organism>
<accession>A0A8X8WZJ4</accession>
<name>A0A8X8WZJ4_SALSN</name>
<dbReference type="Pfam" id="PF14372">
    <property type="entry name" value="hAT-like_RNase-H"/>
    <property type="match status" value="1"/>
</dbReference>
<dbReference type="PANTHER" id="PTHR23272">
    <property type="entry name" value="BED FINGER-RELATED"/>
    <property type="match status" value="1"/>
</dbReference>
<reference evidence="2" key="1">
    <citation type="submission" date="2018-01" db="EMBL/GenBank/DDBJ databases">
        <authorList>
            <person name="Mao J.F."/>
        </authorList>
    </citation>
    <scope>NUCLEOTIDE SEQUENCE</scope>
    <source>
        <strain evidence="2">Huo1</strain>
        <tissue evidence="2">Leaf</tissue>
    </source>
</reference>
<dbReference type="AlphaFoldDB" id="A0A8X8WZJ4"/>
<proteinExistence type="predicted"/>
<dbReference type="Proteomes" id="UP000298416">
    <property type="component" value="Unassembled WGS sequence"/>
</dbReference>
<keyword evidence="3" id="KW-1185">Reference proteome</keyword>
<dbReference type="InterPro" id="IPR012337">
    <property type="entry name" value="RNaseH-like_sf"/>
</dbReference>
<feature type="domain" description="hAT-like transposase RNase-H fold" evidence="1">
    <location>
        <begin position="191"/>
        <end position="262"/>
    </location>
</feature>
<dbReference type="InterPro" id="IPR025525">
    <property type="entry name" value="hAT-like_transposase_RNase-H"/>
</dbReference>
<dbReference type="SUPFAM" id="SSF53098">
    <property type="entry name" value="Ribonuclease H-like"/>
    <property type="match status" value="1"/>
</dbReference>
<dbReference type="PANTHER" id="PTHR23272:SF193">
    <property type="entry name" value="OS07G0624100 PROTEIN"/>
    <property type="match status" value="1"/>
</dbReference>
<reference evidence="2" key="2">
    <citation type="submission" date="2020-08" db="EMBL/GenBank/DDBJ databases">
        <title>Plant Genome Project.</title>
        <authorList>
            <person name="Zhang R.-G."/>
        </authorList>
    </citation>
    <scope>NUCLEOTIDE SEQUENCE</scope>
    <source>
        <strain evidence="2">Huo1</strain>
        <tissue evidence="2">Leaf</tissue>
    </source>
</reference>
<evidence type="ECO:0000313" key="3">
    <source>
        <dbReference type="Proteomes" id="UP000298416"/>
    </source>
</evidence>
<protein>
    <recommendedName>
        <fullName evidence="1">hAT-like transposase RNase-H fold domain-containing protein</fullName>
    </recommendedName>
</protein>
<dbReference type="EMBL" id="PNBA02000013">
    <property type="protein sequence ID" value="KAG6403194.1"/>
    <property type="molecule type" value="Genomic_DNA"/>
</dbReference>
<evidence type="ECO:0000313" key="2">
    <source>
        <dbReference type="EMBL" id="KAG6403194.1"/>
    </source>
</evidence>
<sequence length="264" mass="30728">MRKHYAPCLKKHEAEKNQTPLNQDELRSVEREAFRLFCHDMLPNFKIPSRYTIRSDCVKMFVEERGLLKVIFSIPGMANKEMKSTFNARGRLVANGQYFHRCVAHILNLVVEDGMKQIGIAVVRVREAVKWLKGSSTRSKAFKDITKAALPYEPAMKLFSNITLQFGRDLRNLKHNDLTGGAPGEEDWIEVRKMCSFLQSLENDEDVEVRYMAKKMMVKLGKYWLEEHELNLNMNKILYIVAMLDPRQMMKHVQHCLKTVYSDA</sequence>
<dbReference type="GO" id="GO:0003677">
    <property type="term" value="F:DNA binding"/>
    <property type="evidence" value="ECO:0007669"/>
    <property type="project" value="InterPro"/>
</dbReference>
<evidence type="ECO:0000259" key="1">
    <source>
        <dbReference type="Pfam" id="PF14372"/>
    </source>
</evidence>